<proteinExistence type="predicted"/>
<name>A0A9X2MQY3_9BACL</name>
<protein>
    <submittedName>
        <fullName evidence="2">Carboxymuconolactone decarboxylase family protein</fullName>
    </submittedName>
</protein>
<keyword evidence="3" id="KW-1185">Reference proteome</keyword>
<dbReference type="EMBL" id="JANIPJ010000007">
    <property type="protein sequence ID" value="MCR2804554.1"/>
    <property type="molecule type" value="Genomic_DNA"/>
</dbReference>
<dbReference type="PANTHER" id="PTHR33570:SF2">
    <property type="entry name" value="CARBOXYMUCONOLACTONE DECARBOXYLASE-LIKE DOMAIN-CONTAINING PROTEIN"/>
    <property type="match status" value="1"/>
</dbReference>
<feature type="domain" description="Carboxymuconolactone decarboxylase-like" evidence="1">
    <location>
        <begin position="34"/>
        <end position="115"/>
    </location>
</feature>
<dbReference type="GO" id="GO:0051920">
    <property type="term" value="F:peroxiredoxin activity"/>
    <property type="evidence" value="ECO:0007669"/>
    <property type="project" value="InterPro"/>
</dbReference>
<sequence>MDSNAYAKGMEMLGKMVDPEIVEQTVNKVAKFSPDFAKLIVEFPYGSIYSRPGLDMKQRSLVTLSSLITQGAAGQLDFHVNVALNSGLTPNEIIEAIMNTLPYAGFPKAISALFVVMKVFEDRNITV</sequence>
<dbReference type="Proteomes" id="UP001141950">
    <property type="component" value="Unassembled WGS sequence"/>
</dbReference>
<dbReference type="AlphaFoldDB" id="A0A9X2MQY3"/>
<dbReference type="Pfam" id="PF02627">
    <property type="entry name" value="CMD"/>
    <property type="match status" value="1"/>
</dbReference>
<dbReference type="SUPFAM" id="SSF69118">
    <property type="entry name" value="AhpD-like"/>
    <property type="match status" value="1"/>
</dbReference>
<dbReference type="PANTHER" id="PTHR33570">
    <property type="entry name" value="4-CARBOXYMUCONOLACTONE DECARBOXYLASE FAMILY PROTEIN"/>
    <property type="match status" value="1"/>
</dbReference>
<evidence type="ECO:0000259" key="1">
    <source>
        <dbReference type="Pfam" id="PF02627"/>
    </source>
</evidence>
<evidence type="ECO:0000313" key="2">
    <source>
        <dbReference type="EMBL" id="MCR2804554.1"/>
    </source>
</evidence>
<accession>A0A9X2MQY3</accession>
<evidence type="ECO:0000313" key="3">
    <source>
        <dbReference type="Proteomes" id="UP001141950"/>
    </source>
</evidence>
<organism evidence="2 3">
    <name type="scientific">Paenibacillus soyae</name>
    <dbReference type="NCBI Taxonomy" id="2969249"/>
    <lineage>
        <taxon>Bacteria</taxon>
        <taxon>Bacillati</taxon>
        <taxon>Bacillota</taxon>
        <taxon>Bacilli</taxon>
        <taxon>Bacillales</taxon>
        <taxon>Paenibacillaceae</taxon>
        <taxon>Paenibacillus</taxon>
    </lineage>
</organism>
<reference evidence="2" key="1">
    <citation type="submission" date="2022-08" db="EMBL/GenBank/DDBJ databases">
        <title>The genomic sequence of strain Paenibacillus sp. SCIV0701.</title>
        <authorList>
            <person name="Zhao H."/>
        </authorList>
    </citation>
    <scope>NUCLEOTIDE SEQUENCE</scope>
    <source>
        <strain evidence="2">SCIV0701</strain>
    </source>
</reference>
<comment type="caution">
    <text evidence="2">The sequence shown here is derived from an EMBL/GenBank/DDBJ whole genome shotgun (WGS) entry which is preliminary data.</text>
</comment>
<dbReference type="InterPro" id="IPR003779">
    <property type="entry name" value="CMD-like"/>
</dbReference>
<dbReference type="InterPro" id="IPR052512">
    <property type="entry name" value="4CMD/NDH-1_regulator"/>
</dbReference>
<dbReference type="Gene3D" id="1.20.1290.10">
    <property type="entry name" value="AhpD-like"/>
    <property type="match status" value="1"/>
</dbReference>
<gene>
    <name evidence="2" type="ORF">NQZ67_11770</name>
</gene>
<dbReference type="RefSeq" id="WP_257445658.1">
    <property type="nucleotide sequence ID" value="NZ_JANIPJ010000007.1"/>
</dbReference>
<dbReference type="InterPro" id="IPR029032">
    <property type="entry name" value="AhpD-like"/>
</dbReference>